<dbReference type="Proteomes" id="UP000664628">
    <property type="component" value="Unassembled WGS sequence"/>
</dbReference>
<proteinExistence type="predicted"/>
<sequence length="190" mass="22350">MLKEIWEVDYLNRTVSLKTALESLSEKNLKRLYYWDDGTKLTNLLPVIKETLYKQGFLLIQNDSRMIPINKAPQSSYNILKALQTIAQLSRNVELRNLNHFHSDDFAPEEDKSLHHIMYEVALEIKQKTRIIIKFCKLGSNKLYIPINNVGYINSEDKVIEKINKDLSIGKRKKDHIEFFFEIFLGIDYL</sequence>
<gene>
    <name evidence="1" type="ORF">J2I46_30250</name>
</gene>
<evidence type="ECO:0000313" key="1">
    <source>
        <dbReference type="EMBL" id="MBO0952894.1"/>
    </source>
</evidence>
<protein>
    <submittedName>
        <fullName evidence="1">Uncharacterized protein</fullName>
    </submittedName>
</protein>
<evidence type="ECO:0000313" key="2">
    <source>
        <dbReference type="Proteomes" id="UP000664628"/>
    </source>
</evidence>
<accession>A0ABS3JSA1</accession>
<name>A0ABS3JSA1_9BACT</name>
<organism evidence="1 2">
    <name type="scientific">Fibrella forsythiae</name>
    <dbReference type="NCBI Taxonomy" id="2817061"/>
    <lineage>
        <taxon>Bacteria</taxon>
        <taxon>Pseudomonadati</taxon>
        <taxon>Bacteroidota</taxon>
        <taxon>Cytophagia</taxon>
        <taxon>Cytophagales</taxon>
        <taxon>Spirosomataceae</taxon>
        <taxon>Fibrella</taxon>
    </lineage>
</organism>
<keyword evidence="2" id="KW-1185">Reference proteome</keyword>
<comment type="caution">
    <text evidence="1">The sequence shown here is derived from an EMBL/GenBank/DDBJ whole genome shotgun (WGS) entry which is preliminary data.</text>
</comment>
<dbReference type="RefSeq" id="WP_207332847.1">
    <property type="nucleotide sequence ID" value="NZ_JAFMYW010000015.1"/>
</dbReference>
<reference evidence="1 2" key="1">
    <citation type="submission" date="2021-03" db="EMBL/GenBank/DDBJ databases">
        <title>Fibrella sp. HMF5405 genome sequencing and assembly.</title>
        <authorList>
            <person name="Kang H."/>
            <person name="Kim H."/>
            <person name="Bae S."/>
            <person name="Joh K."/>
        </authorList>
    </citation>
    <scope>NUCLEOTIDE SEQUENCE [LARGE SCALE GENOMIC DNA]</scope>
    <source>
        <strain evidence="1 2">HMF5405</strain>
    </source>
</reference>
<dbReference type="EMBL" id="JAFMYW010000015">
    <property type="protein sequence ID" value="MBO0952894.1"/>
    <property type="molecule type" value="Genomic_DNA"/>
</dbReference>